<dbReference type="OrthoDB" id="7072at10239"/>
<evidence type="ECO:0000313" key="1">
    <source>
        <dbReference type="EMBL" id="AAK38223.1"/>
    </source>
</evidence>
<dbReference type="GeneID" id="955920"/>
<reference evidence="1 2" key="2">
    <citation type="journal article" date="2002" name="J. Virol.">
        <title>Complete genomic sequence of an Epstein-Barr virus-related herpesvirus naturally infecting a new world primate: a defining point in the evolution of oncogenic lymphocryptoviruses.</title>
        <authorList>
            <person name="Rivailler P."/>
            <person name="Cho Y.G."/>
            <person name="Wang F."/>
        </authorList>
    </citation>
    <scope>NUCLEOTIDE SEQUENCE [LARGE SCALE GENOMIC DNA]</scope>
    <source>
        <strain evidence="1 2">CJ0149</strain>
    </source>
</reference>
<accession>Q993J5</accession>
<dbReference type="InterPro" id="IPR006772">
    <property type="entry name" value="Herpes_BTRF1"/>
</dbReference>
<protein>
    <submittedName>
        <fullName evidence="1">ORF15</fullName>
    </submittedName>
</protein>
<evidence type="ECO:0000313" key="2">
    <source>
        <dbReference type="Proteomes" id="UP000202809"/>
    </source>
</evidence>
<dbReference type="EMBL" id="AF319782">
    <property type="protein sequence ID" value="AAK38223.1"/>
    <property type="molecule type" value="Genomic_DNA"/>
</dbReference>
<proteinExistence type="predicted"/>
<reference evidence="1 2" key="1">
    <citation type="journal article" date="2001" name="Proc. Natl. Acad. Sci. U.S.A.">
        <title>An Epstein-Barr-related herpesvirus from marmoset lymphomas.</title>
        <authorList>
            <person name="Cho Y."/>
            <person name="Ramer J."/>
            <person name="Rivailler P."/>
            <person name="Quink C."/>
            <person name="Garber R.L."/>
            <person name="Beier D.R."/>
            <person name="Wang F."/>
        </authorList>
    </citation>
    <scope>NUCLEOTIDE SEQUENCE [LARGE SCALE GENOMIC DNA]</scope>
    <source>
        <strain evidence="1 2">CJ0149</strain>
    </source>
</reference>
<name>Q993J5_9GAMA</name>
<sequence length="404" mass="44229">MLKCKEPGARFHQGAVHLPGGQAIFHIIESPSLASALGLKGCDVPVPALFRASGLVVREKLPLSSVKAPILSLARLVLAPNPYELEAHLTVGLTQTNGIPILFANPAIEIRGGVSTNIKAASRIVMANVTSMDQTAPFSLEDYPNISMVENVKRVRVNEGANTKRTIRDLVEIPITVLSSLNLIPTHSILKTRQQDTLPDVADFQVKNYTNIFYNLSMNTPASMTDGPAIHLSNILIANRSHNSLRLVDDPLLTPLQHLFLKHAVLGSLGLENLLPNFAAVFNKPGTQLSTDQTTHFTTLVDVVRARVENCVFCLNSIGLAKIFPAVQEDTEHPSISLALEKYFIMFPPRTSITEAVRFSTPIVHMLSSGAEFTTMARFLAQYIPVIKETDAGNLVKLYYLLRI</sequence>
<dbReference type="Pfam" id="PF04682">
    <property type="entry name" value="Herpes_BTRF1"/>
    <property type="match status" value="1"/>
</dbReference>
<dbReference type="KEGG" id="vg:955920"/>
<dbReference type="RefSeq" id="NP_733868.1">
    <property type="nucleotide sequence ID" value="NC_004367.1"/>
</dbReference>
<organism evidence="1 2">
    <name type="scientific">callitrichine gammaherpesvirus 3</name>
    <name type="common">Marmoset lymphocryptovirus</name>
    <dbReference type="NCBI Taxonomy" id="106331"/>
    <lineage>
        <taxon>Viruses</taxon>
        <taxon>Duplodnaviria</taxon>
        <taxon>Heunggongvirae</taxon>
        <taxon>Peploviricota</taxon>
        <taxon>Herviviricetes</taxon>
        <taxon>Herpesvirales</taxon>
        <taxon>Orthoherpesviridae</taxon>
        <taxon>Gammaherpesvirinae</taxon>
        <taxon>Lymphocryptovirus</taxon>
        <taxon>Lymphocryptovirus callitrichinegamma3</taxon>
    </lineage>
</organism>
<keyword evidence="2" id="KW-1185">Reference proteome</keyword>
<dbReference type="Proteomes" id="UP000202809">
    <property type="component" value="Segment"/>
</dbReference>